<keyword evidence="4" id="KW-0413">Isomerase</keyword>
<feature type="domain" description="Chorismate-utilising enzyme C-terminal" evidence="7">
    <location>
        <begin position="118"/>
        <end position="363"/>
    </location>
</feature>
<evidence type="ECO:0000256" key="6">
    <source>
        <dbReference type="SAM" id="MobiDB-lite"/>
    </source>
</evidence>
<name>A0A1H8E715_9ACTN</name>
<gene>
    <name evidence="8" type="ORF">SAMN05660976_06936</name>
</gene>
<dbReference type="Pfam" id="PF00425">
    <property type="entry name" value="Chorismate_bind"/>
    <property type="match status" value="1"/>
</dbReference>
<protein>
    <recommendedName>
        <fullName evidence="3">isochorismate synthase</fullName>
        <ecNumber evidence="3">5.4.4.2</ecNumber>
    </recommendedName>
    <alternativeName>
        <fullName evidence="5">Isochorismate mutase</fullName>
    </alternativeName>
</protein>
<dbReference type="PANTHER" id="PTHR42839:SF2">
    <property type="entry name" value="ISOCHORISMATE SYNTHASE ENTC"/>
    <property type="match status" value="1"/>
</dbReference>
<evidence type="ECO:0000256" key="1">
    <source>
        <dbReference type="ARBA" id="ARBA00000799"/>
    </source>
</evidence>
<evidence type="ECO:0000256" key="2">
    <source>
        <dbReference type="ARBA" id="ARBA00005297"/>
    </source>
</evidence>
<feature type="region of interest" description="Disordered" evidence="6">
    <location>
        <begin position="94"/>
        <end position="118"/>
    </location>
</feature>
<accession>A0A1H8E715</accession>
<dbReference type="InterPro" id="IPR005801">
    <property type="entry name" value="ADC_synthase"/>
</dbReference>
<dbReference type="Proteomes" id="UP000198953">
    <property type="component" value="Unassembled WGS sequence"/>
</dbReference>
<dbReference type="PANTHER" id="PTHR42839">
    <property type="entry name" value="ISOCHORISMATE SYNTHASE ENTC"/>
    <property type="match status" value="1"/>
</dbReference>
<proteinExistence type="inferred from homology"/>
<organism evidence="8 9">
    <name type="scientific">Nonomuraea pusilla</name>
    <dbReference type="NCBI Taxonomy" id="46177"/>
    <lineage>
        <taxon>Bacteria</taxon>
        <taxon>Bacillati</taxon>
        <taxon>Actinomycetota</taxon>
        <taxon>Actinomycetes</taxon>
        <taxon>Streptosporangiales</taxon>
        <taxon>Streptosporangiaceae</taxon>
        <taxon>Nonomuraea</taxon>
    </lineage>
</organism>
<comment type="similarity">
    <text evidence="2">Belongs to the isochorismate synthase family.</text>
</comment>
<dbReference type="InterPro" id="IPR015890">
    <property type="entry name" value="Chorismate_C"/>
</dbReference>
<feature type="compositionally biased region" description="Low complexity" evidence="6">
    <location>
        <begin position="94"/>
        <end position="112"/>
    </location>
</feature>
<sequence>MTIDEFPPASPCGALADFLLASPRGTLAAGGAYFSVPPSAREHGLADLPARVRGALGVAVAAGHPTPIVVGAIPFAPDAHAHLFVPQWARRGRPPVAGGIPAGPGAEPGEPRQVPPPDDYAEAVRRAVARLRAGDLDKVVLARSLTVPYRGDLAPLVAALARREPDGHTFAAALPGGRTLLGASPELLVSRTGRTVVANPLAGSAPADGDPAALLASAKDLREHALVVDAVAAALEPYCTVLRVPPRPSLTRTGALWHLSTRITGELADPATTSLELAAALHPTPAVCGTPTDAARRLIAELEPFDRGFYTGLVGWQDAAGDGEWVVAIRCAVADGVALTLYAGAGIVAESDPAAELAETSAKFRTALGALRVAG</sequence>
<evidence type="ECO:0000256" key="4">
    <source>
        <dbReference type="ARBA" id="ARBA00023235"/>
    </source>
</evidence>
<reference evidence="8 9" key="1">
    <citation type="submission" date="2016-10" db="EMBL/GenBank/DDBJ databases">
        <authorList>
            <person name="de Groot N.N."/>
        </authorList>
    </citation>
    <scope>NUCLEOTIDE SEQUENCE [LARGE SCALE GENOMIC DNA]</scope>
    <source>
        <strain evidence="8 9">DSM 43357</strain>
    </source>
</reference>
<evidence type="ECO:0000313" key="9">
    <source>
        <dbReference type="Proteomes" id="UP000198953"/>
    </source>
</evidence>
<dbReference type="GO" id="GO:0009697">
    <property type="term" value="P:salicylic acid biosynthetic process"/>
    <property type="evidence" value="ECO:0007669"/>
    <property type="project" value="TreeGrafter"/>
</dbReference>
<evidence type="ECO:0000259" key="7">
    <source>
        <dbReference type="Pfam" id="PF00425"/>
    </source>
</evidence>
<dbReference type="InterPro" id="IPR004561">
    <property type="entry name" value="IsoChor_synthase"/>
</dbReference>
<evidence type="ECO:0000256" key="3">
    <source>
        <dbReference type="ARBA" id="ARBA00012824"/>
    </source>
</evidence>
<dbReference type="RefSeq" id="WP_091104724.1">
    <property type="nucleotide sequence ID" value="NZ_FOBF01000022.1"/>
</dbReference>
<dbReference type="EMBL" id="FOBF01000022">
    <property type="protein sequence ID" value="SEN15210.1"/>
    <property type="molecule type" value="Genomic_DNA"/>
</dbReference>
<dbReference type="GO" id="GO:0008909">
    <property type="term" value="F:isochorismate synthase activity"/>
    <property type="evidence" value="ECO:0007669"/>
    <property type="project" value="UniProtKB-EC"/>
</dbReference>
<dbReference type="SUPFAM" id="SSF56322">
    <property type="entry name" value="ADC synthase"/>
    <property type="match status" value="1"/>
</dbReference>
<dbReference type="NCBIfam" id="TIGR00543">
    <property type="entry name" value="isochor_syn"/>
    <property type="match status" value="1"/>
</dbReference>
<dbReference type="Gene3D" id="3.60.120.10">
    <property type="entry name" value="Anthranilate synthase"/>
    <property type="match status" value="1"/>
</dbReference>
<dbReference type="OrthoDB" id="9806579at2"/>
<evidence type="ECO:0000256" key="5">
    <source>
        <dbReference type="ARBA" id="ARBA00041564"/>
    </source>
</evidence>
<evidence type="ECO:0000313" key="8">
    <source>
        <dbReference type="EMBL" id="SEN15210.1"/>
    </source>
</evidence>
<dbReference type="EC" id="5.4.4.2" evidence="3"/>
<keyword evidence="9" id="KW-1185">Reference proteome</keyword>
<dbReference type="AlphaFoldDB" id="A0A1H8E715"/>
<dbReference type="STRING" id="46177.SAMN05660976_06936"/>
<comment type="catalytic activity">
    <reaction evidence="1">
        <text>chorismate = isochorismate</text>
        <dbReference type="Rhea" id="RHEA:18985"/>
        <dbReference type="ChEBI" id="CHEBI:29748"/>
        <dbReference type="ChEBI" id="CHEBI:29780"/>
        <dbReference type="EC" id="5.4.4.2"/>
    </reaction>
</comment>